<dbReference type="SUPFAM" id="SSF49373">
    <property type="entry name" value="Invasin/intimin cell-adhesion fragments"/>
    <property type="match status" value="4"/>
</dbReference>
<evidence type="ECO:0000313" key="3">
    <source>
        <dbReference type="Proteomes" id="UP000282028"/>
    </source>
</evidence>
<evidence type="ECO:0000259" key="1">
    <source>
        <dbReference type="SMART" id="SM00635"/>
    </source>
</evidence>
<sequence>MFSCALLLSGVGHAPAHAESHAAVQQAKDKKEKQAKLTRLVSDTKKITLKKAGTQQISLQAVYTDKTKVDVTKLAVWESSDEEIVTVEAGLVTALGSGKTKIKASYEGKSFTIPVEVDVVTRLTANEKKVALSLEGTKQVTLTAVYADKTTADVSELAEWESANTEIVTVENGLVTAVGSGKTKIKATYGSKTITLPVEVDVVSKLLASTKKLSFSQAGATQVVTLTAQLSDGTKVDVTEKAVWSTDRSEVASVEGGTVTAVAPGKARIKASYGGKTVTLPLEFKEVVKIPGLDVRNLTMKVGETKQVNVVLSGSDKTKEIVTEQAEWNSLHDEIATVELGKVTAVKKGKTTIVAIYGGKLLKVQVHVK</sequence>
<feature type="domain" description="BIG2" evidence="1">
    <location>
        <begin position="287"/>
        <end position="367"/>
    </location>
</feature>
<keyword evidence="3" id="KW-1185">Reference proteome</keyword>
<name>A0A3M8CF83_9BACL</name>
<dbReference type="Gene3D" id="2.60.40.1080">
    <property type="match status" value="4"/>
</dbReference>
<dbReference type="Proteomes" id="UP000282028">
    <property type="component" value="Unassembled WGS sequence"/>
</dbReference>
<feature type="domain" description="BIG2" evidence="1">
    <location>
        <begin position="36"/>
        <end position="116"/>
    </location>
</feature>
<accession>A0A3M8CF83</accession>
<dbReference type="Pfam" id="PF02368">
    <property type="entry name" value="Big_2"/>
    <property type="match status" value="3"/>
</dbReference>
<dbReference type="AlphaFoldDB" id="A0A3M8CF83"/>
<proteinExistence type="predicted"/>
<feature type="domain" description="BIG2" evidence="1">
    <location>
        <begin position="201"/>
        <end position="283"/>
    </location>
</feature>
<gene>
    <name evidence="2" type="ORF">EDM52_11535</name>
</gene>
<organism evidence="2 3">
    <name type="scientific">Brevibacillus invocatus</name>
    <dbReference type="NCBI Taxonomy" id="173959"/>
    <lineage>
        <taxon>Bacteria</taxon>
        <taxon>Bacillati</taxon>
        <taxon>Bacillota</taxon>
        <taxon>Bacilli</taxon>
        <taxon>Bacillales</taxon>
        <taxon>Paenibacillaceae</taxon>
        <taxon>Brevibacillus</taxon>
    </lineage>
</organism>
<dbReference type="OrthoDB" id="503324at2"/>
<dbReference type="InterPro" id="IPR008964">
    <property type="entry name" value="Invasin/intimin_cell_adhesion"/>
</dbReference>
<dbReference type="SMART" id="SM00635">
    <property type="entry name" value="BID_2"/>
    <property type="match status" value="4"/>
</dbReference>
<reference evidence="2 3" key="1">
    <citation type="submission" date="2018-10" db="EMBL/GenBank/DDBJ databases">
        <title>Phylogenomics of Brevibacillus.</title>
        <authorList>
            <person name="Dunlap C."/>
        </authorList>
    </citation>
    <scope>NUCLEOTIDE SEQUENCE [LARGE SCALE GENOMIC DNA]</scope>
    <source>
        <strain evidence="2 3">JCM 12215</strain>
    </source>
</reference>
<protein>
    <recommendedName>
        <fullName evidence="1">BIG2 domain-containing protein</fullName>
    </recommendedName>
</protein>
<dbReference type="EMBL" id="RHHR01000015">
    <property type="protein sequence ID" value="RNB74414.1"/>
    <property type="molecule type" value="Genomic_DNA"/>
</dbReference>
<dbReference type="InterPro" id="IPR003343">
    <property type="entry name" value="Big_2"/>
</dbReference>
<feature type="domain" description="BIG2" evidence="1">
    <location>
        <begin position="119"/>
        <end position="199"/>
    </location>
</feature>
<evidence type="ECO:0000313" key="2">
    <source>
        <dbReference type="EMBL" id="RNB74414.1"/>
    </source>
</evidence>
<comment type="caution">
    <text evidence="2">The sequence shown here is derived from an EMBL/GenBank/DDBJ whole genome shotgun (WGS) entry which is preliminary data.</text>
</comment>